<dbReference type="AlphaFoldDB" id="A0A4Q0VP29"/>
<organism evidence="1 2">
    <name type="scientific">Anaerobacillus alkaliphilus</name>
    <dbReference type="NCBI Taxonomy" id="1548597"/>
    <lineage>
        <taxon>Bacteria</taxon>
        <taxon>Bacillati</taxon>
        <taxon>Bacillota</taxon>
        <taxon>Bacilli</taxon>
        <taxon>Bacillales</taxon>
        <taxon>Bacillaceae</taxon>
        <taxon>Anaerobacillus</taxon>
    </lineage>
</organism>
<name>A0A4Q0VP29_9BACI</name>
<keyword evidence="2" id="KW-1185">Reference proteome</keyword>
<reference evidence="1 2" key="1">
    <citation type="journal article" date="2019" name="Int. J. Syst. Evol. Microbiol.">
        <title>Anaerobacillus alkaliphilus sp. nov., a novel alkaliphilic and moderately halophilic bacterium.</title>
        <authorList>
            <person name="Borsodi A.K."/>
            <person name="Aszalos J.M."/>
            <person name="Bihari P."/>
            <person name="Nagy I."/>
            <person name="Schumann P."/>
            <person name="Sproer C."/>
            <person name="Kovacs A.L."/>
            <person name="Boka K."/>
            <person name="Dobosy P."/>
            <person name="Ovari M."/>
            <person name="Szili-Kovacs T."/>
            <person name="Toth E."/>
        </authorList>
    </citation>
    <scope>NUCLEOTIDE SEQUENCE [LARGE SCALE GENOMIC DNA]</scope>
    <source>
        <strain evidence="1 2">B16-10</strain>
    </source>
</reference>
<evidence type="ECO:0000313" key="1">
    <source>
        <dbReference type="EMBL" id="RXI96650.1"/>
    </source>
</evidence>
<evidence type="ECO:0000313" key="2">
    <source>
        <dbReference type="Proteomes" id="UP000290649"/>
    </source>
</evidence>
<accession>A0A4Q0VP29</accession>
<dbReference type="EMBL" id="QOUX01000047">
    <property type="protein sequence ID" value="RXI96650.1"/>
    <property type="molecule type" value="Genomic_DNA"/>
</dbReference>
<sequence length="78" mass="9426">MEFPDHMFEFRLYNYDENHVILELPAIFKRHILPKKEFITSWIQAAIRFYETLALSVTITEFIMNRIFCLDSFTSFKG</sequence>
<protein>
    <submittedName>
        <fullName evidence="1">Uncharacterized protein</fullName>
    </submittedName>
</protein>
<proteinExistence type="predicted"/>
<dbReference type="Proteomes" id="UP000290649">
    <property type="component" value="Unassembled WGS sequence"/>
</dbReference>
<gene>
    <name evidence="1" type="ORF">DS745_23410</name>
</gene>
<comment type="caution">
    <text evidence="1">The sequence shown here is derived from an EMBL/GenBank/DDBJ whole genome shotgun (WGS) entry which is preliminary data.</text>
</comment>